<evidence type="ECO:0000313" key="4">
    <source>
        <dbReference type="EMBL" id="SET21371.1"/>
    </source>
</evidence>
<dbReference type="Proteomes" id="UP000199308">
    <property type="component" value="Unassembled WGS sequence"/>
</dbReference>
<dbReference type="NCBIfam" id="TIGR01840">
    <property type="entry name" value="esterase_phb"/>
    <property type="match status" value="1"/>
</dbReference>
<dbReference type="Pfam" id="PF10503">
    <property type="entry name" value="Esterase_PHB"/>
    <property type="match status" value="1"/>
</dbReference>
<dbReference type="SUPFAM" id="SSF53474">
    <property type="entry name" value="alpha/beta-Hydrolases"/>
    <property type="match status" value="2"/>
</dbReference>
<dbReference type="PANTHER" id="PTHR43037:SF1">
    <property type="entry name" value="BLL1128 PROTEIN"/>
    <property type="match status" value="1"/>
</dbReference>
<accession>A0A1I0CQ13</accession>
<dbReference type="RefSeq" id="WP_093328584.1">
    <property type="nucleotide sequence ID" value="NZ_AP027363.1"/>
</dbReference>
<dbReference type="OrthoDB" id="5291933at2"/>
<feature type="signal peptide" evidence="3">
    <location>
        <begin position="1"/>
        <end position="21"/>
    </location>
</feature>
<feature type="chain" id="PRO_5011646335" evidence="3">
    <location>
        <begin position="22"/>
        <end position="300"/>
    </location>
</feature>
<organism evidence="4 5">
    <name type="scientific">Thalassotalea agarivorans</name>
    <name type="common">Thalassomonas agarivorans</name>
    <dbReference type="NCBI Taxonomy" id="349064"/>
    <lineage>
        <taxon>Bacteria</taxon>
        <taxon>Pseudomonadati</taxon>
        <taxon>Pseudomonadota</taxon>
        <taxon>Gammaproteobacteria</taxon>
        <taxon>Alteromonadales</taxon>
        <taxon>Colwelliaceae</taxon>
        <taxon>Thalassotalea</taxon>
    </lineage>
</organism>
<proteinExistence type="predicted"/>
<evidence type="ECO:0000256" key="1">
    <source>
        <dbReference type="ARBA" id="ARBA00022729"/>
    </source>
</evidence>
<dbReference type="STRING" id="349064.SAMN05660429_01272"/>
<dbReference type="GO" id="GO:0016787">
    <property type="term" value="F:hydrolase activity"/>
    <property type="evidence" value="ECO:0007669"/>
    <property type="project" value="UniProtKB-KW"/>
</dbReference>
<dbReference type="InterPro" id="IPR029058">
    <property type="entry name" value="AB_hydrolase_fold"/>
</dbReference>
<dbReference type="InterPro" id="IPR010126">
    <property type="entry name" value="Esterase_phb"/>
</dbReference>
<dbReference type="Gene3D" id="3.40.50.1820">
    <property type="entry name" value="alpha/beta hydrolase"/>
    <property type="match status" value="1"/>
</dbReference>
<evidence type="ECO:0000256" key="3">
    <source>
        <dbReference type="SAM" id="SignalP"/>
    </source>
</evidence>
<name>A0A1I0CQ13_THASX</name>
<protein>
    <submittedName>
        <fullName evidence="4">Esterase, PHB depolymerase family</fullName>
    </submittedName>
</protein>
<evidence type="ECO:0000313" key="5">
    <source>
        <dbReference type="Proteomes" id="UP000199308"/>
    </source>
</evidence>
<dbReference type="InterPro" id="IPR050955">
    <property type="entry name" value="Plant_Biomass_Hydrol_Est"/>
</dbReference>
<dbReference type="AlphaFoldDB" id="A0A1I0CQ13"/>
<gene>
    <name evidence="4" type="ORF">SAMN05660429_01272</name>
</gene>
<keyword evidence="2" id="KW-0378">Hydrolase</keyword>
<keyword evidence="5" id="KW-1185">Reference proteome</keyword>
<reference evidence="4 5" key="1">
    <citation type="submission" date="2016-10" db="EMBL/GenBank/DDBJ databases">
        <authorList>
            <person name="de Groot N.N."/>
        </authorList>
    </citation>
    <scope>NUCLEOTIDE SEQUENCE [LARGE SCALE GENOMIC DNA]</scope>
    <source>
        <strain evidence="4 5">DSM 19706</strain>
    </source>
</reference>
<dbReference type="GO" id="GO:0005576">
    <property type="term" value="C:extracellular region"/>
    <property type="evidence" value="ECO:0007669"/>
    <property type="project" value="InterPro"/>
</dbReference>
<dbReference type="EMBL" id="FOHK01000005">
    <property type="protein sequence ID" value="SET21371.1"/>
    <property type="molecule type" value="Genomic_DNA"/>
</dbReference>
<sequence>MRIKQQFIAVISLICAMQVSAQSFNDFGDNPGELTSNLIVNSNKAPLVVLLHGCAQDAVAFAEQSGFTELAKQHQFNLLLPQQSDKNNVKRCFNWFSQADINKDQGETLSLKNVILSAKQHTESEQVYIVGLSAGGAMADVLLSHYPSMFSAGAIIAGVPFGCANDLIKAIACMRTGPNDPQGVIQADATYQGSYPNIIVWTGTKDAIVAAVNADVIAKRWAHLHKVKTSTSDAQGDMKMTFWPTADKATVTLIKVAEKGHGIFVNPDEKMGGTSGPFFIENSLSTAQDIVSRWQLDLKK</sequence>
<keyword evidence="1 3" id="KW-0732">Signal</keyword>
<dbReference type="PANTHER" id="PTHR43037">
    <property type="entry name" value="UNNAMED PRODUCT-RELATED"/>
    <property type="match status" value="1"/>
</dbReference>
<evidence type="ECO:0000256" key="2">
    <source>
        <dbReference type="ARBA" id="ARBA00022801"/>
    </source>
</evidence>